<dbReference type="AlphaFoldDB" id="A0A9X2MSB2"/>
<dbReference type="InterPro" id="IPR028082">
    <property type="entry name" value="Peripla_BP_I"/>
</dbReference>
<comment type="caution">
    <text evidence="5">The sequence shown here is derived from an EMBL/GenBank/DDBJ whole genome shotgun (WGS) entry which is preliminary data.</text>
</comment>
<keyword evidence="2" id="KW-0238">DNA-binding</keyword>
<dbReference type="InterPro" id="IPR046335">
    <property type="entry name" value="LacI/GalR-like_sensor"/>
</dbReference>
<evidence type="ECO:0000313" key="5">
    <source>
        <dbReference type="EMBL" id="MCR2805976.1"/>
    </source>
</evidence>
<dbReference type="CDD" id="cd01392">
    <property type="entry name" value="HTH_LacI"/>
    <property type="match status" value="1"/>
</dbReference>
<dbReference type="Proteomes" id="UP001141950">
    <property type="component" value="Unassembled WGS sequence"/>
</dbReference>
<dbReference type="InterPro" id="IPR000843">
    <property type="entry name" value="HTH_LacI"/>
</dbReference>
<dbReference type="Pfam" id="PF00356">
    <property type="entry name" value="LacI"/>
    <property type="match status" value="1"/>
</dbReference>
<dbReference type="RefSeq" id="WP_257449003.1">
    <property type="nucleotide sequence ID" value="NZ_JANIPJ010000014.1"/>
</dbReference>
<dbReference type="SUPFAM" id="SSF47413">
    <property type="entry name" value="lambda repressor-like DNA-binding domains"/>
    <property type="match status" value="1"/>
</dbReference>
<evidence type="ECO:0000259" key="4">
    <source>
        <dbReference type="PROSITE" id="PS50932"/>
    </source>
</evidence>
<dbReference type="Pfam" id="PF13377">
    <property type="entry name" value="Peripla_BP_3"/>
    <property type="match status" value="1"/>
</dbReference>
<keyword evidence="1" id="KW-0805">Transcription regulation</keyword>
<gene>
    <name evidence="5" type="ORF">NQZ67_19000</name>
</gene>
<dbReference type="Gene3D" id="3.40.50.2300">
    <property type="match status" value="2"/>
</dbReference>
<dbReference type="EMBL" id="JANIPJ010000014">
    <property type="protein sequence ID" value="MCR2805976.1"/>
    <property type="molecule type" value="Genomic_DNA"/>
</dbReference>
<dbReference type="Gene3D" id="1.10.260.40">
    <property type="entry name" value="lambda repressor-like DNA-binding domains"/>
    <property type="match status" value="1"/>
</dbReference>
<protein>
    <submittedName>
        <fullName evidence="5">LacI family transcriptional regulator</fullName>
    </submittedName>
</protein>
<evidence type="ECO:0000256" key="2">
    <source>
        <dbReference type="ARBA" id="ARBA00023125"/>
    </source>
</evidence>
<accession>A0A9X2MSB2</accession>
<keyword evidence="3" id="KW-0804">Transcription</keyword>
<dbReference type="PRINTS" id="PR00036">
    <property type="entry name" value="HTHLACI"/>
</dbReference>
<feature type="domain" description="HTH lacI-type" evidence="4">
    <location>
        <begin position="3"/>
        <end position="57"/>
    </location>
</feature>
<dbReference type="InterPro" id="IPR010982">
    <property type="entry name" value="Lambda_DNA-bd_dom_sf"/>
</dbReference>
<proteinExistence type="predicted"/>
<dbReference type="GO" id="GO:0000976">
    <property type="term" value="F:transcription cis-regulatory region binding"/>
    <property type="evidence" value="ECO:0007669"/>
    <property type="project" value="TreeGrafter"/>
</dbReference>
<name>A0A9X2MSB2_9BACL</name>
<dbReference type="PANTHER" id="PTHR30146">
    <property type="entry name" value="LACI-RELATED TRANSCRIPTIONAL REPRESSOR"/>
    <property type="match status" value="1"/>
</dbReference>
<dbReference type="PROSITE" id="PS00356">
    <property type="entry name" value="HTH_LACI_1"/>
    <property type="match status" value="1"/>
</dbReference>
<dbReference type="PANTHER" id="PTHR30146:SF109">
    <property type="entry name" value="HTH-TYPE TRANSCRIPTIONAL REGULATOR GALS"/>
    <property type="match status" value="1"/>
</dbReference>
<evidence type="ECO:0000256" key="3">
    <source>
        <dbReference type="ARBA" id="ARBA00023163"/>
    </source>
</evidence>
<sequence length="344" mass="37055">MNVTIKDIARLAGVSYSTVSKALNDSPLVKPDTKRRIAELAEQLGYQPNIAAKSLVSRRSKTVGVILPSLERVALSALVGRINDELAERGYDVILSTLAPSPAAALFQRLQMDGIVVFEDIAPEDRHEDVVPTDIPVLSIGASHMTGSRFALVDAKRKEAIKEAVRYLTALGHTRIAYVGDNRDSDNKQQEKVAGFMEGAFECGLSPASAIVLDSHGNTWRHGFEAGRSLLQRELPSAVITGTFDLTAGLLRAVQDGGLDVPRDLSLIGYDNVPQLAELDVPVTAVGVPLELYGRQIAATLVNIMSSDEPVRRTVMLDACIEERQSCNSKNRPDMPGGGEKASS</sequence>
<dbReference type="GO" id="GO:0003700">
    <property type="term" value="F:DNA-binding transcription factor activity"/>
    <property type="evidence" value="ECO:0007669"/>
    <property type="project" value="TreeGrafter"/>
</dbReference>
<evidence type="ECO:0000256" key="1">
    <source>
        <dbReference type="ARBA" id="ARBA00023015"/>
    </source>
</evidence>
<dbReference type="SMART" id="SM00354">
    <property type="entry name" value="HTH_LACI"/>
    <property type="match status" value="1"/>
</dbReference>
<reference evidence="5" key="1">
    <citation type="submission" date="2022-08" db="EMBL/GenBank/DDBJ databases">
        <title>The genomic sequence of strain Paenibacillus sp. SCIV0701.</title>
        <authorList>
            <person name="Zhao H."/>
        </authorList>
    </citation>
    <scope>NUCLEOTIDE SEQUENCE</scope>
    <source>
        <strain evidence="5">SCIV0701</strain>
    </source>
</reference>
<organism evidence="5 6">
    <name type="scientific">Paenibacillus soyae</name>
    <dbReference type="NCBI Taxonomy" id="2969249"/>
    <lineage>
        <taxon>Bacteria</taxon>
        <taxon>Bacillati</taxon>
        <taxon>Bacillota</taxon>
        <taxon>Bacilli</taxon>
        <taxon>Bacillales</taxon>
        <taxon>Paenibacillaceae</taxon>
        <taxon>Paenibacillus</taxon>
    </lineage>
</organism>
<evidence type="ECO:0000313" key="6">
    <source>
        <dbReference type="Proteomes" id="UP001141950"/>
    </source>
</evidence>
<keyword evidence="6" id="KW-1185">Reference proteome</keyword>
<dbReference type="PROSITE" id="PS50932">
    <property type="entry name" value="HTH_LACI_2"/>
    <property type="match status" value="1"/>
</dbReference>
<dbReference type="SUPFAM" id="SSF53822">
    <property type="entry name" value="Periplasmic binding protein-like I"/>
    <property type="match status" value="1"/>
</dbReference>